<evidence type="ECO:0000313" key="2">
    <source>
        <dbReference type="Proteomes" id="UP000248079"/>
    </source>
</evidence>
<name>A0A2V4ABR1_9BACT</name>
<evidence type="ECO:0000313" key="1">
    <source>
        <dbReference type="EMBL" id="PXY01464.1"/>
    </source>
</evidence>
<protein>
    <recommendedName>
        <fullName evidence="3">DUF3078 domain-containing protein</fullName>
    </recommendedName>
</protein>
<gene>
    <name evidence="1" type="ORF">DF185_08235</name>
</gene>
<dbReference type="AlphaFoldDB" id="A0A2V4ABR1"/>
<proteinExistence type="predicted"/>
<dbReference type="InterPro" id="IPR021428">
    <property type="entry name" value="DUF3078"/>
</dbReference>
<keyword evidence="2" id="KW-1185">Reference proteome</keyword>
<comment type="caution">
    <text evidence="1">The sequence shown here is derived from an EMBL/GenBank/DDBJ whole genome shotgun (WGS) entry which is preliminary data.</text>
</comment>
<reference evidence="1 2" key="1">
    <citation type="submission" date="2018-05" db="EMBL/GenBank/DDBJ databases">
        <title>Marinifilum breve JC075T sp. nov., a marine bacterium isolated from Yongle Blue Hole in the South China Sea.</title>
        <authorList>
            <person name="Fu T."/>
        </authorList>
    </citation>
    <scope>NUCLEOTIDE SEQUENCE [LARGE SCALE GENOMIC DNA]</scope>
    <source>
        <strain evidence="1 2">JC075</strain>
    </source>
</reference>
<dbReference type="EMBL" id="QFLI01000003">
    <property type="protein sequence ID" value="PXY01464.1"/>
    <property type="molecule type" value="Genomic_DNA"/>
</dbReference>
<organism evidence="1 2">
    <name type="scientific">Marinifilum breve</name>
    <dbReference type="NCBI Taxonomy" id="2184082"/>
    <lineage>
        <taxon>Bacteria</taxon>
        <taxon>Pseudomonadati</taxon>
        <taxon>Bacteroidota</taxon>
        <taxon>Bacteroidia</taxon>
        <taxon>Marinilabiliales</taxon>
        <taxon>Marinifilaceae</taxon>
    </lineage>
</organism>
<accession>A0A2V4ABR1</accession>
<dbReference type="OrthoDB" id="1495718at2"/>
<evidence type="ECO:0008006" key="3">
    <source>
        <dbReference type="Google" id="ProtNLM"/>
    </source>
</evidence>
<sequence>MFQKPKLLIRTELSPMIRYFLVLLIVIQPFVLLSQSTTRLQKDSLLLDTIRFEESVYKIKHNATDSLKHFTHDSVLHPIKDPLNHIENVGFRFIVRELAVDYAPNQHQTDSVRNAVNTLLQYVGNDSIRNMVFYLKDYIEKRKTEEALREVKKQIELEKVLSYQPDLPVIEERESHETWKTEALDELYNYVEHDPVHQWIREISRDSVFLGVRNFMNDSIKFWINNGRQDYKRFWLKKNKRDSIGIWIQNTSDRSVRILVDDDVYQQSVQRTKVRGTRVLLEKKERADQYALAKLGKYKRYSQIWKVGATVGMAFNQGHVSDSWSRGGESSMATTSTLEAFANYKRGKHTWDNSLKVKYGLLKSGENGFRKNEDRIEFNTKYGQKAVKNWYYSAQFNLKTQMVKGYSYPSDGPRVLKSNFFAPAYIIASVGMDYKPNKNFSVLLSPLSAKYTIVKDTANIDQTAYGVDKDKKVKKEVGSYVNLSHKLKFWEDLVLVNKLTLYSNYSEKPKNIDVDWELSLTMPINQYLSSKFSTHLISDDDTGSKVQFKENFSIGVSYRF</sequence>
<dbReference type="Pfam" id="PF11276">
    <property type="entry name" value="DUF3078"/>
    <property type="match status" value="1"/>
</dbReference>
<dbReference type="Proteomes" id="UP000248079">
    <property type="component" value="Unassembled WGS sequence"/>
</dbReference>